<feature type="region of interest" description="Disordered" evidence="1">
    <location>
        <begin position="732"/>
        <end position="831"/>
    </location>
</feature>
<dbReference type="EMBL" id="CAJMWX010001167">
    <property type="protein sequence ID" value="CAE6472386.1"/>
    <property type="molecule type" value="Genomic_DNA"/>
</dbReference>
<feature type="compositionally biased region" description="Basic and acidic residues" evidence="1">
    <location>
        <begin position="755"/>
        <end position="764"/>
    </location>
</feature>
<dbReference type="Proteomes" id="UP000663888">
    <property type="component" value="Unassembled WGS sequence"/>
</dbReference>
<reference evidence="2" key="1">
    <citation type="submission" date="2021-01" db="EMBL/GenBank/DDBJ databases">
        <authorList>
            <person name="Kaushik A."/>
        </authorList>
    </citation>
    <scope>NUCLEOTIDE SEQUENCE</scope>
    <source>
        <strain evidence="2">AG4-R118</strain>
    </source>
</reference>
<feature type="compositionally biased region" description="Basic residues" evidence="1">
    <location>
        <begin position="781"/>
        <end position="791"/>
    </location>
</feature>
<accession>A0A8H3C438</accession>
<evidence type="ECO:0000313" key="2">
    <source>
        <dbReference type="EMBL" id="CAE6472386.1"/>
    </source>
</evidence>
<name>A0A8H3C438_9AGAM</name>
<feature type="compositionally biased region" description="Polar residues" evidence="1">
    <location>
        <begin position="810"/>
        <end position="831"/>
    </location>
</feature>
<gene>
    <name evidence="2" type="ORF">RDB_LOCUS109779</name>
</gene>
<evidence type="ECO:0000256" key="1">
    <source>
        <dbReference type="SAM" id="MobiDB-lite"/>
    </source>
</evidence>
<evidence type="ECO:0000313" key="3">
    <source>
        <dbReference type="Proteomes" id="UP000663888"/>
    </source>
</evidence>
<proteinExistence type="predicted"/>
<sequence length="831" mass="94842">MLTQFFDDGERALIASYLQAWRDLKGIRKETNEDGDLISPKGELVSQIVAELLDTFPERDLEKFPMGHRVWKQKDRDLLHERVRQLFYNLDRRSGTKGSGGLAAKPSRYVSMITLFKKQYAEAIIKRRTQIIETNPKMDPMKAYNTAVNQVLDDTKARTPEAIENLEDLAAQMKSHLRNSPDEQPEEVRQAIMDLFPEELIASVKAWERRTNARIYIMAAWRDSDEQGPKLFECEANLGIEIAKDLKKKWLKWLTANIGADLTMKVQDLKPCIYPDLNGYPMFPRLDRYSLSMDEERLLLRRFFTLSSIAAGGIQPSYVRIAPIMESQPGLLVETRRLPPQSPVIKDLKHWKRLDIDAWIRFLIDGQTGRLPPDRRFFWRVVPRHPDEPELMVTNYHAVPVESARIPWTSAERLYGEQMRLQTTALDFKQPGLDQLPLARTTHIYAPYDMRIFTTLRTMHHNNPIFWEVITLAAQMERFGPIHVRVITPAANNAHISHKAGILTCDVVNRPDWLPEAFFNSEHPDHLKWSINTLHAWLKEDHGIINKPTGTVYCGPLGIRTVIFALSRIVVNLRGLDCIQAPAMTSRPSYTQTNYNIDIEAATQELSDLIVWLHATLKDSITNLQDSYEQRALLWEDRILALEHVVNAPEHLTESDSGVRATSDIPRSIITIRSMINELKARRTEEAEALEVLDNSRLADKQTVVIDALQPNTNEEVEDIQQTLEERIHITENEESLAEDIVEPKDPEPTYTPGDKMHTTELHDATPLPAPSSKEASGKSVRTRAGKRSCARGRGTPTGRKDTVAVLDNDQGNNGKQPEGSTLTMRTRSKK</sequence>
<organism evidence="2 3">
    <name type="scientific">Rhizoctonia solani</name>
    <dbReference type="NCBI Taxonomy" id="456999"/>
    <lineage>
        <taxon>Eukaryota</taxon>
        <taxon>Fungi</taxon>
        <taxon>Dikarya</taxon>
        <taxon>Basidiomycota</taxon>
        <taxon>Agaricomycotina</taxon>
        <taxon>Agaricomycetes</taxon>
        <taxon>Cantharellales</taxon>
        <taxon>Ceratobasidiaceae</taxon>
        <taxon>Rhizoctonia</taxon>
    </lineage>
</organism>
<protein>
    <submittedName>
        <fullName evidence="2">Uncharacterized protein</fullName>
    </submittedName>
</protein>
<comment type="caution">
    <text evidence="2">The sequence shown here is derived from an EMBL/GenBank/DDBJ whole genome shotgun (WGS) entry which is preliminary data.</text>
</comment>
<dbReference type="AlphaFoldDB" id="A0A8H3C438"/>